<keyword evidence="17 20" id="KW-0472">Membrane</keyword>
<keyword evidence="15" id="KW-0408">Iron</keyword>
<dbReference type="Pfam" id="PF00355">
    <property type="entry name" value="Rieske"/>
    <property type="match status" value="1"/>
</dbReference>
<keyword evidence="12" id="KW-1278">Translocase</keyword>
<dbReference type="GO" id="GO:0051537">
    <property type="term" value="F:2 iron, 2 sulfur cluster binding"/>
    <property type="evidence" value="ECO:0007669"/>
    <property type="project" value="UniProtKB-KW"/>
</dbReference>
<sequence>MVDKKDKKLKNSDIKSRDKKSSRRDFFVMSASAVAGVGAVAAAIPIVTSLKPDKGVLAAGSTEVDISNIKKGETHTVMWRGKTIFITHRTEEEIKEAEDVNLADLRDPEPDKDRVKAGKSQWLITVGICTHLGCVPIGNKGEFGGWFCPCHGSHYDSSGRIRKGPAPKNLAIPPYEFISDSKIMIG</sequence>
<dbReference type="Pfam" id="PF10399">
    <property type="entry name" value="UCR_Fe-S_N"/>
    <property type="match status" value="1"/>
</dbReference>
<dbReference type="Gene3D" id="1.20.5.510">
    <property type="entry name" value="Single helix bin"/>
    <property type="match status" value="1"/>
</dbReference>
<dbReference type="AlphaFoldDB" id="A0A429XSD0"/>
<evidence type="ECO:0000256" key="6">
    <source>
        <dbReference type="ARBA" id="ARBA00019816"/>
    </source>
</evidence>
<comment type="catalytic activity">
    <reaction evidence="19 20">
        <text>a quinol + 2 Fe(III)-[cytochrome c](out) = a quinone + 2 Fe(II)-[cytochrome c](out) + 2 H(+)(out)</text>
        <dbReference type="Rhea" id="RHEA:11484"/>
        <dbReference type="Rhea" id="RHEA-COMP:10350"/>
        <dbReference type="Rhea" id="RHEA-COMP:14399"/>
        <dbReference type="ChEBI" id="CHEBI:15378"/>
        <dbReference type="ChEBI" id="CHEBI:24646"/>
        <dbReference type="ChEBI" id="CHEBI:29033"/>
        <dbReference type="ChEBI" id="CHEBI:29034"/>
        <dbReference type="ChEBI" id="CHEBI:132124"/>
        <dbReference type="EC" id="7.1.1.8"/>
    </reaction>
</comment>
<feature type="domain" description="Rieske" evidence="23">
    <location>
        <begin position="84"/>
        <end position="184"/>
    </location>
</feature>
<dbReference type="EC" id="7.1.1.8" evidence="5 20"/>
<comment type="cofactor">
    <cofactor evidence="20">
        <name>[2Fe-2S] cluster</name>
        <dbReference type="ChEBI" id="CHEBI:190135"/>
    </cofactor>
    <text evidence="20">Binds 1 [2Fe-2S] cluster per subunit.</text>
</comment>
<dbReference type="RefSeq" id="WP_126044533.1">
    <property type="nucleotide sequence ID" value="NZ_RXFM01000021.1"/>
</dbReference>
<evidence type="ECO:0000256" key="4">
    <source>
        <dbReference type="ARBA" id="ARBA00011649"/>
    </source>
</evidence>
<evidence type="ECO:0000256" key="21">
    <source>
        <dbReference type="RuleBase" id="RU004497"/>
    </source>
</evidence>
<comment type="subunit">
    <text evidence="4 21">The main subunits of complex b-c1 are: cytochrome b, cytochrome c1 and the Rieske protein.</text>
</comment>
<evidence type="ECO:0000256" key="3">
    <source>
        <dbReference type="ARBA" id="ARBA00010651"/>
    </source>
</evidence>
<evidence type="ECO:0000256" key="11">
    <source>
        <dbReference type="ARBA" id="ARBA00022723"/>
    </source>
</evidence>
<evidence type="ECO:0000313" key="24">
    <source>
        <dbReference type="EMBL" id="RST69803.1"/>
    </source>
</evidence>
<keyword evidence="8" id="KW-1003">Cell membrane</keyword>
<evidence type="ECO:0000256" key="2">
    <source>
        <dbReference type="ARBA" id="ARBA00004162"/>
    </source>
</evidence>
<evidence type="ECO:0000256" key="9">
    <source>
        <dbReference type="ARBA" id="ARBA00022692"/>
    </source>
</evidence>
<dbReference type="GO" id="GO:0016491">
    <property type="term" value="F:oxidoreductase activity"/>
    <property type="evidence" value="ECO:0007669"/>
    <property type="project" value="UniProtKB-KW"/>
</dbReference>
<evidence type="ECO:0000256" key="17">
    <source>
        <dbReference type="ARBA" id="ARBA00023136"/>
    </source>
</evidence>
<name>A0A429XSD0_9RICK</name>
<comment type="caution">
    <text evidence="24">The sequence shown here is derived from an EMBL/GenBank/DDBJ whole genome shotgun (WGS) entry which is preliminary data.</text>
</comment>
<keyword evidence="13 20" id="KW-0249">Electron transport</keyword>
<comment type="miscellaneous">
    <text evidence="20">The Rieske protein is a high potential 2Fe-2S protein.</text>
</comment>
<dbReference type="OrthoDB" id="9767869at2"/>
<feature type="transmembrane region" description="Helical" evidence="20">
    <location>
        <begin position="26"/>
        <end position="47"/>
    </location>
</feature>
<evidence type="ECO:0000256" key="1">
    <source>
        <dbReference type="ARBA" id="ARBA00002444"/>
    </source>
</evidence>
<feature type="region of interest" description="Disordered" evidence="22">
    <location>
        <begin position="1"/>
        <end position="20"/>
    </location>
</feature>
<comment type="subcellular location">
    <subcellularLocation>
        <location evidence="2">Cell membrane</location>
        <topology evidence="2">Single-pass membrane protein</topology>
    </subcellularLocation>
</comment>
<evidence type="ECO:0000259" key="23">
    <source>
        <dbReference type="PROSITE" id="PS51296"/>
    </source>
</evidence>
<keyword evidence="9 20" id="KW-0812">Transmembrane</keyword>
<dbReference type="PROSITE" id="PS51296">
    <property type="entry name" value="RIESKE"/>
    <property type="match status" value="1"/>
</dbReference>
<accession>A0A429XSD0</accession>
<dbReference type="GO" id="GO:0008121">
    <property type="term" value="F:quinol-cytochrome-c reductase activity"/>
    <property type="evidence" value="ECO:0007669"/>
    <property type="project" value="UniProtKB-EC"/>
</dbReference>
<dbReference type="InterPro" id="IPR036922">
    <property type="entry name" value="Rieske_2Fe-2S_sf"/>
</dbReference>
<feature type="compositionally biased region" description="Basic and acidic residues" evidence="22">
    <location>
        <begin position="1"/>
        <end position="16"/>
    </location>
</feature>
<evidence type="ECO:0000256" key="19">
    <source>
        <dbReference type="ARBA" id="ARBA00029351"/>
    </source>
</evidence>
<dbReference type="FunFam" id="2.102.10.10:FF:000001">
    <property type="entry name" value="Cytochrome b-c1 complex subunit Rieske, mitochondrial"/>
    <property type="match status" value="1"/>
</dbReference>
<evidence type="ECO:0000256" key="7">
    <source>
        <dbReference type="ARBA" id="ARBA00022448"/>
    </source>
</evidence>
<protein>
    <recommendedName>
        <fullName evidence="6 20">Ubiquinol-cytochrome c reductase iron-sulfur subunit</fullName>
        <ecNumber evidence="5 20">7.1.1.8</ecNumber>
    </recommendedName>
</protein>
<evidence type="ECO:0000256" key="14">
    <source>
        <dbReference type="ARBA" id="ARBA00022989"/>
    </source>
</evidence>
<dbReference type="PRINTS" id="PR00162">
    <property type="entry name" value="RIESKE"/>
</dbReference>
<evidence type="ECO:0000256" key="20">
    <source>
        <dbReference type="RuleBase" id="RU004494"/>
    </source>
</evidence>
<evidence type="ECO:0000313" key="25">
    <source>
        <dbReference type="Proteomes" id="UP000279470"/>
    </source>
</evidence>
<evidence type="ECO:0000256" key="15">
    <source>
        <dbReference type="ARBA" id="ARBA00023004"/>
    </source>
</evidence>
<dbReference type="Proteomes" id="UP000279470">
    <property type="component" value="Unassembled WGS sequence"/>
</dbReference>
<keyword evidence="16" id="KW-0411">Iron-sulfur</keyword>
<dbReference type="GO" id="GO:0046872">
    <property type="term" value="F:metal ion binding"/>
    <property type="evidence" value="ECO:0007669"/>
    <property type="project" value="UniProtKB-KW"/>
</dbReference>
<dbReference type="InterPro" id="IPR005805">
    <property type="entry name" value="Rieske_Fe-S_prot_C"/>
</dbReference>
<evidence type="ECO:0000256" key="13">
    <source>
        <dbReference type="ARBA" id="ARBA00022982"/>
    </source>
</evidence>
<reference evidence="25" key="1">
    <citation type="submission" date="2018-11" db="EMBL/GenBank/DDBJ databases">
        <title>Phylogenetic, genomic, and biogeographic characterization of a novel and ubiquitous marine invertebrate-associated Rickettsiales parasite, Candidatus Marinoinvertebrata rohwerii, gen. nov., sp. nov.</title>
        <authorList>
            <person name="Klinges J.G."/>
            <person name="Rosales S.M."/>
            <person name="Mcminds R."/>
            <person name="Shaver E.C."/>
            <person name="Shantz A."/>
            <person name="Peters E.C."/>
            <person name="Burkepile D.E."/>
            <person name="Silliman B.R."/>
            <person name="Vega Thurber R.L."/>
        </authorList>
    </citation>
    <scope>NUCLEOTIDE SEQUENCE [LARGE SCALE GENOMIC DNA]</scope>
    <source>
        <strain evidence="25">a_cerv_44</strain>
    </source>
</reference>
<keyword evidence="25" id="KW-1185">Reference proteome</keyword>
<evidence type="ECO:0000256" key="10">
    <source>
        <dbReference type="ARBA" id="ARBA00022714"/>
    </source>
</evidence>
<dbReference type="NCBIfam" id="TIGR01416">
    <property type="entry name" value="Rieske_proteo"/>
    <property type="match status" value="1"/>
</dbReference>
<dbReference type="EMBL" id="RXFM01000021">
    <property type="protein sequence ID" value="RST69803.1"/>
    <property type="molecule type" value="Genomic_DNA"/>
</dbReference>
<evidence type="ECO:0000256" key="8">
    <source>
        <dbReference type="ARBA" id="ARBA00022475"/>
    </source>
</evidence>
<keyword evidence="7 20" id="KW-0813">Transport</keyword>
<keyword evidence="24" id="KW-0560">Oxidoreductase</keyword>
<dbReference type="InterPro" id="IPR014349">
    <property type="entry name" value="Rieske_Fe-S_prot"/>
</dbReference>
<evidence type="ECO:0000256" key="18">
    <source>
        <dbReference type="ARBA" id="ARBA00023157"/>
    </source>
</evidence>
<organism evidence="24 25">
    <name type="scientific">Candidatus Aquarickettsia rohweri</name>
    <dbReference type="NCBI Taxonomy" id="2602574"/>
    <lineage>
        <taxon>Bacteria</taxon>
        <taxon>Pseudomonadati</taxon>
        <taxon>Pseudomonadota</taxon>
        <taxon>Alphaproteobacteria</taxon>
        <taxon>Rickettsiales</taxon>
        <taxon>Candidatus Midichloriaceae</taxon>
        <taxon>Candidatus Aquarickettsia</taxon>
    </lineage>
</organism>
<dbReference type="GO" id="GO:0005886">
    <property type="term" value="C:plasma membrane"/>
    <property type="evidence" value="ECO:0007669"/>
    <property type="project" value="UniProtKB-SubCell"/>
</dbReference>
<comment type="function">
    <text evidence="1">Component of the ubiquinol-cytochrome c reductase complex (complex III or cytochrome b-c1 complex), which is a respiratory chain that generates an electrochemical potential coupled to ATP synthesis.</text>
</comment>
<gene>
    <name evidence="24" type="primary">petA</name>
    <name evidence="24" type="ORF">EIC27_02265</name>
</gene>
<comment type="similarity">
    <text evidence="3">Belongs to the Rieske iron-sulfur protein family.</text>
</comment>
<dbReference type="InterPro" id="IPR017941">
    <property type="entry name" value="Rieske_2Fe-2S"/>
</dbReference>
<keyword evidence="18" id="KW-1015">Disulfide bond</keyword>
<dbReference type="SUPFAM" id="SSF50022">
    <property type="entry name" value="ISP domain"/>
    <property type="match status" value="1"/>
</dbReference>
<dbReference type="InterPro" id="IPR019470">
    <property type="entry name" value="Ubiq_cytC_Rdtase_Fe-S_su_TAT"/>
</dbReference>
<keyword evidence="14 20" id="KW-1133">Transmembrane helix</keyword>
<dbReference type="InterPro" id="IPR006317">
    <property type="entry name" value="Ubiquinol_cyt_c_Rdtase_Fe-S-su"/>
</dbReference>
<proteinExistence type="inferred from homology"/>
<keyword evidence="11" id="KW-0479">Metal-binding</keyword>
<evidence type="ECO:0000256" key="16">
    <source>
        <dbReference type="ARBA" id="ARBA00023014"/>
    </source>
</evidence>
<evidence type="ECO:0000256" key="12">
    <source>
        <dbReference type="ARBA" id="ARBA00022967"/>
    </source>
</evidence>
<keyword evidence="10" id="KW-0001">2Fe-2S</keyword>
<dbReference type="PANTHER" id="PTHR10134">
    <property type="entry name" value="CYTOCHROME B-C1 COMPLEX SUBUNIT RIESKE, MITOCHONDRIAL"/>
    <property type="match status" value="1"/>
</dbReference>
<dbReference type="CDD" id="cd03470">
    <property type="entry name" value="Rieske_cytochrome_bc1"/>
    <property type="match status" value="1"/>
</dbReference>
<evidence type="ECO:0000256" key="22">
    <source>
        <dbReference type="SAM" id="MobiDB-lite"/>
    </source>
</evidence>
<dbReference type="Gene3D" id="2.102.10.10">
    <property type="entry name" value="Rieske [2Fe-2S] iron-sulphur domain"/>
    <property type="match status" value="1"/>
</dbReference>
<evidence type="ECO:0000256" key="5">
    <source>
        <dbReference type="ARBA" id="ARBA00012951"/>
    </source>
</evidence>